<proteinExistence type="predicted"/>
<gene>
    <name evidence="2" type="ORF">Gohar_024314</name>
</gene>
<dbReference type="GO" id="GO:0003676">
    <property type="term" value="F:nucleic acid binding"/>
    <property type="evidence" value="ECO:0007669"/>
    <property type="project" value="InterPro"/>
</dbReference>
<dbReference type="GO" id="GO:0004523">
    <property type="term" value="F:RNA-DNA hybrid ribonuclease activity"/>
    <property type="evidence" value="ECO:0007669"/>
    <property type="project" value="InterPro"/>
</dbReference>
<evidence type="ECO:0000259" key="1">
    <source>
        <dbReference type="Pfam" id="PF13456"/>
    </source>
</evidence>
<name>A0A7J9HFH9_9ROSI</name>
<dbReference type="Pfam" id="PF13456">
    <property type="entry name" value="RVT_3"/>
    <property type="match status" value="1"/>
</dbReference>
<feature type="domain" description="RNase H type-1" evidence="1">
    <location>
        <begin position="4"/>
        <end position="63"/>
    </location>
</feature>
<protein>
    <recommendedName>
        <fullName evidence="1">RNase H type-1 domain-containing protein</fullName>
    </recommendedName>
</protein>
<dbReference type="Gene3D" id="3.30.420.10">
    <property type="entry name" value="Ribonuclease H-like superfamily/Ribonuclease H"/>
    <property type="match status" value="1"/>
</dbReference>
<keyword evidence="3" id="KW-1185">Reference proteome</keyword>
<evidence type="ECO:0000313" key="2">
    <source>
        <dbReference type="EMBL" id="MBA0808586.1"/>
    </source>
</evidence>
<feature type="non-terminal residue" evidence="2">
    <location>
        <position position="109"/>
    </location>
</feature>
<organism evidence="2 3">
    <name type="scientific">Gossypium harknessii</name>
    <dbReference type="NCBI Taxonomy" id="34285"/>
    <lineage>
        <taxon>Eukaryota</taxon>
        <taxon>Viridiplantae</taxon>
        <taxon>Streptophyta</taxon>
        <taxon>Embryophyta</taxon>
        <taxon>Tracheophyta</taxon>
        <taxon>Spermatophyta</taxon>
        <taxon>Magnoliopsida</taxon>
        <taxon>eudicotyledons</taxon>
        <taxon>Gunneridae</taxon>
        <taxon>Pentapetalae</taxon>
        <taxon>rosids</taxon>
        <taxon>malvids</taxon>
        <taxon>Malvales</taxon>
        <taxon>Malvaceae</taxon>
        <taxon>Malvoideae</taxon>
        <taxon>Gossypium</taxon>
    </lineage>
</organism>
<dbReference type="InterPro" id="IPR036397">
    <property type="entry name" value="RNaseH_sf"/>
</dbReference>
<comment type="caution">
    <text evidence="2">The sequence shown here is derived from an EMBL/GenBank/DDBJ whole genome shotgun (WGS) entry which is preliminary data.</text>
</comment>
<dbReference type="OrthoDB" id="1935929at2759"/>
<dbReference type="InterPro" id="IPR002156">
    <property type="entry name" value="RNaseH_domain"/>
</dbReference>
<evidence type="ECO:0000313" key="3">
    <source>
        <dbReference type="Proteomes" id="UP000593560"/>
    </source>
</evidence>
<sequence>MCCRRLIVEGDSLTVIKNIQNKGNDNSVISLITHHIYNLGMSFETVSYLAVPCEANAAAHALAIEGRKQKVYGSWVHECLRSSLIINGSDSKGNESLADIGAGILLVGS</sequence>
<dbReference type="EMBL" id="JABFAD010000009">
    <property type="protein sequence ID" value="MBA0808586.1"/>
    <property type="molecule type" value="Genomic_DNA"/>
</dbReference>
<accession>A0A7J9HFH9</accession>
<dbReference type="Proteomes" id="UP000593560">
    <property type="component" value="Unassembled WGS sequence"/>
</dbReference>
<reference evidence="2 3" key="1">
    <citation type="journal article" date="2019" name="Genome Biol. Evol.">
        <title>Insights into the evolution of the New World diploid cottons (Gossypium, subgenus Houzingenia) based on genome sequencing.</title>
        <authorList>
            <person name="Grover C.E."/>
            <person name="Arick M.A. 2nd"/>
            <person name="Thrash A."/>
            <person name="Conover J.L."/>
            <person name="Sanders W.S."/>
            <person name="Peterson D.G."/>
            <person name="Frelichowski J.E."/>
            <person name="Scheffler J.A."/>
            <person name="Scheffler B.E."/>
            <person name="Wendel J.F."/>
        </authorList>
    </citation>
    <scope>NUCLEOTIDE SEQUENCE [LARGE SCALE GENOMIC DNA]</scope>
    <source>
        <strain evidence="2">0</strain>
        <tissue evidence="2">Leaf</tissue>
    </source>
</reference>
<dbReference type="AlphaFoldDB" id="A0A7J9HFH9"/>